<name>M7YSH6_TRIUA</name>
<evidence type="ECO:0000313" key="2">
    <source>
        <dbReference type="EMBL" id="EMS53603.1"/>
    </source>
</evidence>
<organism evidence="2">
    <name type="scientific">Triticum urartu</name>
    <name type="common">Red wild einkorn</name>
    <name type="synonym">Crithodium urartu</name>
    <dbReference type="NCBI Taxonomy" id="4572"/>
    <lineage>
        <taxon>Eukaryota</taxon>
        <taxon>Viridiplantae</taxon>
        <taxon>Streptophyta</taxon>
        <taxon>Embryophyta</taxon>
        <taxon>Tracheophyta</taxon>
        <taxon>Spermatophyta</taxon>
        <taxon>Magnoliopsida</taxon>
        <taxon>Liliopsida</taxon>
        <taxon>Poales</taxon>
        <taxon>Poaceae</taxon>
        <taxon>BOP clade</taxon>
        <taxon>Pooideae</taxon>
        <taxon>Triticodae</taxon>
        <taxon>Triticeae</taxon>
        <taxon>Triticinae</taxon>
        <taxon>Triticum</taxon>
    </lineage>
</organism>
<accession>M7YSH6</accession>
<dbReference type="EMBL" id="KD192864">
    <property type="protein sequence ID" value="EMS53603.1"/>
    <property type="molecule type" value="Genomic_DNA"/>
</dbReference>
<evidence type="ECO:0000256" key="1">
    <source>
        <dbReference type="SAM" id="MobiDB-lite"/>
    </source>
</evidence>
<gene>
    <name evidence="2" type="ORF">TRIUR3_01507</name>
</gene>
<reference evidence="2" key="1">
    <citation type="journal article" date="2013" name="Nature">
        <title>Draft genome of the wheat A-genome progenitor Triticum urartu.</title>
        <authorList>
            <person name="Ling H.Q."/>
            <person name="Zhao S."/>
            <person name="Liu D."/>
            <person name="Wang J."/>
            <person name="Sun H."/>
            <person name="Zhang C."/>
            <person name="Fan H."/>
            <person name="Li D."/>
            <person name="Dong L."/>
            <person name="Tao Y."/>
            <person name="Gao C."/>
            <person name="Wu H."/>
            <person name="Li Y."/>
            <person name="Cui Y."/>
            <person name="Guo X."/>
            <person name="Zheng S."/>
            <person name="Wang B."/>
            <person name="Yu K."/>
            <person name="Liang Q."/>
            <person name="Yang W."/>
            <person name="Lou X."/>
            <person name="Chen J."/>
            <person name="Feng M."/>
            <person name="Jian J."/>
            <person name="Zhang X."/>
            <person name="Luo G."/>
            <person name="Jiang Y."/>
            <person name="Liu J."/>
            <person name="Wang Z."/>
            <person name="Sha Y."/>
            <person name="Zhang B."/>
            <person name="Wu H."/>
            <person name="Tang D."/>
            <person name="Shen Q."/>
            <person name="Xue P."/>
            <person name="Zou S."/>
            <person name="Wang X."/>
            <person name="Liu X."/>
            <person name="Wang F."/>
            <person name="Yang Y."/>
            <person name="An X."/>
            <person name="Dong Z."/>
            <person name="Zhang K."/>
            <person name="Zhang X."/>
            <person name="Luo M.C."/>
            <person name="Dvorak J."/>
            <person name="Tong Y."/>
            <person name="Wang J."/>
            <person name="Yang H."/>
            <person name="Li Z."/>
            <person name="Wang D."/>
            <person name="Zhang A."/>
            <person name="Wang J."/>
        </authorList>
    </citation>
    <scope>NUCLEOTIDE SEQUENCE</scope>
</reference>
<proteinExistence type="predicted"/>
<protein>
    <submittedName>
        <fullName evidence="2">Uncharacterized protein</fullName>
    </submittedName>
</protein>
<feature type="region of interest" description="Disordered" evidence="1">
    <location>
        <begin position="1"/>
        <end position="26"/>
    </location>
</feature>
<feature type="compositionally biased region" description="Polar residues" evidence="1">
    <location>
        <begin position="9"/>
        <end position="21"/>
    </location>
</feature>
<sequence>MGIKGGPPTGTQPSDTASTARQGAISLVDKGVEEGKFVAPVPGFKLPPLPPNAA</sequence>
<dbReference type="AlphaFoldDB" id="M7YSH6"/>